<sequence length="421" mass="46824">MSLLQLPAELLTQIIQDLSLQDLNALVQCHPALYYSLNGYLYARGVTHNEGSALWWAADRGSLGTLQRLVDAGADVCWKSNYWSCTGAFPRAKHLRYLKLCDGPIPLARHPISNAAKQGHTSVVGKFLDYGVDVNHKSRFGRSPLALAAGGGHFDTVKMLLSRGASLLSVDLDCRRPITYAAREGHNEIADYLLDQFRSKFPRLKLTAKDDIQIMLQHAARRGDETRVVHLLFKEGAQINFQFTVESRTPLCDAVHSAPVSMVRLLLENGSDPNARESPGKLGDSGRGWTPLKLAIDREDSYEVIQLLLEYGADAAADSDVTLEAAARARKSDEFHLLVEFGADIENPQIQNLLMRAARRCNCEPIVRSLLQRGAKPNPPAKICRRPVYQSPEPGSMKALEDQVHRELINAMFAKRYWSDT</sequence>
<proteinExistence type="predicted"/>
<dbReference type="PROSITE" id="PS50088">
    <property type="entry name" value="ANK_REPEAT"/>
    <property type="match status" value="3"/>
</dbReference>
<dbReference type="PROSITE" id="PS50181">
    <property type="entry name" value="FBOX"/>
    <property type="match status" value="1"/>
</dbReference>
<comment type="caution">
    <text evidence="5">The sequence shown here is derived from an EMBL/GenBank/DDBJ whole genome shotgun (WGS) entry which is preliminary data.</text>
</comment>
<organism evidence="5 6">
    <name type="scientific">Penicillium daleae</name>
    <dbReference type="NCBI Taxonomy" id="63821"/>
    <lineage>
        <taxon>Eukaryota</taxon>
        <taxon>Fungi</taxon>
        <taxon>Dikarya</taxon>
        <taxon>Ascomycota</taxon>
        <taxon>Pezizomycotina</taxon>
        <taxon>Eurotiomycetes</taxon>
        <taxon>Eurotiomycetidae</taxon>
        <taxon>Eurotiales</taxon>
        <taxon>Aspergillaceae</taxon>
        <taxon>Penicillium</taxon>
    </lineage>
</organism>
<feature type="repeat" description="ANK" evidence="3">
    <location>
        <begin position="246"/>
        <end position="278"/>
    </location>
</feature>
<feature type="domain" description="F-box" evidence="4">
    <location>
        <begin position="1"/>
        <end position="26"/>
    </location>
</feature>
<name>A0AAD6C548_9EURO</name>
<dbReference type="PANTHER" id="PTHR24189">
    <property type="entry name" value="MYOTROPHIN"/>
    <property type="match status" value="1"/>
</dbReference>
<feature type="repeat" description="ANK" evidence="3">
    <location>
        <begin position="140"/>
        <end position="172"/>
    </location>
</feature>
<keyword evidence="6" id="KW-1185">Reference proteome</keyword>
<dbReference type="PROSITE" id="PS50297">
    <property type="entry name" value="ANK_REP_REGION"/>
    <property type="match status" value="3"/>
</dbReference>
<dbReference type="Pfam" id="PF12796">
    <property type="entry name" value="Ank_2"/>
    <property type="match status" value="2"/>
</dbReference>
<accession>A0AAD6C548</accession>
<reference evidence="5" key="2">
    <citation type="journal article" date="2023" name="IMA Fungus">
        <title>Comparative genomic study of the Penicillium genus elucidates a diverse pangenome and 15 lateral gene transfer events.</title>
        <authorList>
            <person name="Petersen C."/>
            <person name="Sorensen T."/>
            <person name="Nielsen M.R."/>
            <person name="Sondergaard T.E."/>
            <person name="Sorensen J.L."/>
            <person name="Fitzpatrick D.A."/>
            <person name="Frisvad J.C."/>
            <person name="Nielsen K.L."/>
        </authorList>
    </citation>
    <scope>NUCLEOTIDE SEQUENCE</scope>
    <source>
        <strain evidence="5">IBT 16125</strain>
    </source>
</reference>
<dbReference type="EMBL" id="JAPVEA010000006">
    <property type="protein sequence ID" value="KAJ5450199.1"/>
    <property type="molecule type" value="Genomic_DNA"/>
</dbReference>
<dbReference type="Gene3D" id="1.25.40.20">
    <property type="entry name" value="Ankyrin repeat-containing domain"/>
    <property type="match status" value="2"/>
</dbReference>
<protein>
    <recommendedName>
        <fullName evidence="4">F-box domain-containing protein</fullName>
    </recommendedName>
</protein>
<evidence type="ECO:0000256" key="1">
    <source>
        <dbReference type="ARBA" id="ARBA00022737"/>
    </source>
</evidence>
<dbReference type="SUPFAM" id="SSF48403">
    <property type="entry name" value="Ankyrin repeat"/>
    <property type="match status" value="2"/>
</dbReference>
<dbReference type="SMART" id="SM00248">
    <property type="entry name" value="ANK"/>
    <property type="match status" value="9"/>
</dbReference>
<feature type="repeat" description="ANK" evidence="3">
    <location>
        <begin position="287"/>
        <end position="320"/>
    </location>
</feature>
<evidence type="ECO:0000313" key="5">
    <source>
        <dbReference type="EMBL" id="KAJ5450199.1"/>
    </source>
</evidence>
<evidence type="ECO:0000259" key="4">
    <source>
        <dbReference type="PROSITE" id="PS50181"/>
    </source>
</evidence>
<gene>
    <name evidence="5" type="ORF">N7458_006648</name>
</gene>
<dbReference type="PRINTS" id="PR01415">
    <property type="entry name" value="ANKYRIN"/>
</dbReference>
<dbReference type="GeneID" id="81600273"/>
<dbReference type="PANTHER" id="PTHR24189:SF50">
    <property type="entry name" value="ANKYRIN REPEAT AND SOCS BOX PROTEIN 2"/>
    <property type="match status" value="1"/>
</dbReference>
<reference evidence="5" key="1">
    <citation type="submission" date="2022-12" db="EMBL/GenBank/DDBJ databases">
        <authorList>
            <person name="Petersen C."/>
        </authorList>
    </citation>
    <scope>NUCLEOTIDE SEQUENCE</scope>
    <source>
        <strain evidence="5">IBT 16125</strain>
    </source>
</reference>
<keyword evidence="1" id="KW-0677">Repeat</keyword>
<dbReference type="InterPro" id="IPR036770">
    <property type="entry name" value="Ankyrin_rpt-contain_sf"/>
</dbReference>
<keyword evidence="2 3" id="KW-0040">ANK repeat</keyword>
<dbReference type="InterPro" id="IPR001810">
    <property type="entry name" value="F-box_dom"/>
</dbReference>
<dbReference type="InterPro" id="IPR050745">
    <property type="entry name" value="Multifunctional_regulatory"/>
</dbReference>
<dbReference type="RefSeq" id="XP_056765734.1">
    <property type="nucleotide sequence ID" value="XM_056910030.1"/>
</dbReference>
<dbReference type="Proteomes" id="UP001213681">
    <property type="component" value="Unassembled WGS sequence"/>
</dbReference>
<evidence type="ECO:0000256" key="3">
    <source>
        <dbReference type="PROSITE-ProRule" id="PRU00023"/>
    </source>
</evidence>
<evidence type="ECO:0000313" key="6">
    <source>
        <dbReference type="Proteomes" id="UP001213681"/>
    </source>
</evidence>
<evidence type="ECO:0000256" key="2">
    <source>
        <dbReference type="ARBA" id="ARBA00023043"/>
    </source>
</evidence>
<dbReference type="InterPro" id="IPR002110">
    <property type="entry name" value="Ankyrin_rpt"/>
</dbReference>
<dbReference type="AlphaFoldDB" id="A0AAD6C548"/>